<feature type="region of interest" description="Disordered" evidence="1">
    <location>
        <begin position="42"/>
        <end position="92"/>
    </location>
</feature>
<dbReference type="Proteomes" id="UP000525652">
    <property type="component" value="Unassembled WGS sequence"/>
</dbReference>
<feature type="compositionally biased region" description="Low complexity" evidence="1">
    <location>
        <begin position="54"/>
        <end position="72"/>
    </location>
</feature>
<dbReference type="RefSeq" id="WP_185692526.1">
    <property type="nucleotide sequence ID" value="NZ_JACHVA010000076.1"/>
</dbReference>
<evidence type="ECO:0000313" key="2">
    <source>
        <dbReference type="EMBL" id="MBC2601820.1"/>
    </source>
</evidence>
<evidence type="ECO:0000256" key="1">
    <source>
        <dbReference type="SAM" id="MobiDB-lite"/>
    </source>
</evidence>
<protein>
    <submittedName>
        <fullName evidence="2">Uncharacterized protein</fullName>
    </submittedName>
</protein>
<accession>A0A7X1E3R7</accession>
<dbReference type="EMBL" id="JACHVA010000076">
    <property type="protein sequence ID" value="MBC2601820.1"/>
    <property type="molecule type" value="Genomic_DNA"/>
</dbReference>
<dbReference type="AlphaFoldDB" id="A0A7X1E3R7"/>
<proteinExistence type="predicted"/>
<comment type="caution">
    <text evidence="2">The sequence shown here is derived from an EMBL/GenBank/DDBJ whole genome shotgun (WGS) entry which is preliminary data.</text>
</comment>
<organism evidence="2 3">
    <name type="scientific">Puniceicoccus vermicola</name>
    <dbReference type="NCBI Taxonomy" id="388746"/>
    <lineage>
        <taxon>Bacteria</taxon>
        <taxon>Pseudomonadati</taxon>
        <taxon>Verrucomicrobiota</taxon>
        <taxon>Opitutia</taxon>
        <taxon>Puniceicoccales</taxon>
        <taxon>Puniceicoccaceae</taxon>
        <taxon>Puniceicoccus</taxon>
    </lineage>
</organism>
<sequence length="222" mass="24888">MKRFLGVLLVLVVILLGSLMVYFKETPTELWDRLHEFVETRLGNSDEAKTEKTPSSPAASEPVPAQPPAVQSIPEADGDKKKEVPPTTEEERELELRPLVWLQKNPRYAPREVTVKTNQRVDLPGQGEAENSWFEMYAGSVAQVREVREASVVVLFGSASVEVPISETNLEELAAKRMAQAKQAAIARKRAAEEAQRMAEEALKPEIPQQRDDVYLWNEAPN</sequence>
<feature type="compositionally biased region" description="Basic and acidic residues" evidence="1">
    <location>
        <begin position="42"/>
        <end position="52"/>
    </location>
</feature>
<keyword evidence="3" id="KW-1185">Reference proteome</keyword>
<reference evidence="2 3" key="1">
    <citation type="submission" date="2020-07" db="EMBL/GenBank/DDBJ databases">
        <authorList>
            <person name="Feng X."/>
        </authorList>
    </citation>
    <scope>NUCLEOTIDE SEQUENCE [LARGE SCALE GENOMIC DNA]</scope>
    <source>
        <strain evidence="2 3">JCM14086</strain>
    </source>
</reference>
<evidence type="ECO:0000313" key="3">
    <source>
        <dbReference type="Proteomes" id="UP000525652"/>
    </source>
</evidence>
<gene>
    <name evidence="2" type="ORF">H5P30_08520</name>
</gene>
<name>A0A7X1E3R7_9BACT</name>